<evidence type="ECO:0000313" key="2">
    <source>
        <dbReference type="EMBL" id="SEE94870.1"/>
    </source>
</evidence>
<dbReference type="OrthoDB" id="9810066at2"/>
<proteinExistence type="predicted"/>
<reference evidence="2 3" key="1">
    <citation type="submission" date="2016-10" db="EMBL/GenBank/DDBJ databases">
        <authorList>
            <person name="de Groot N.N."/>
        </authorList>
    </citation>
    <scope>NUCLEOTIDE SEQUENCE [LARGE SCALE GENOMIC DNA]</scope>
    <source>
        <strain evidence="2 3">DSM 23553</strain>
    </source>
</reference>
<accession>A0A1H5N0A0</accession>
<dbReference type="Gene3D" id="3.30.1310.20">
    <property type="entry name" value="PRTase-like"/>
    <property type="match status" value="1"/>
</dbReference>
<dbReference type="STRING" id="390640.SAMN04488034_103228"/>
<keyword evidence="2" id="KW-0328">Glycosyltransferase</keyword>
<dbReference type="Gene3D" id="3.40.50.2020">
    <property type="match status" value="1"/>
</dbReference>
<dbReference type="Proteomes" id="UP000199448">
    <property type="component" value="Unassembled WGS sequence"/>
</dbReference>
<gene>
    <name evidence="2" type="ORF">SAMN04488034_103228</name>
</gene>
<dbReference type="InterPro" id="IPR029057">
    <property type="entry name" value="PRTase-like"/>
</dbReference>
<organism evidence="2 3">
    <name type="scientific">Salinimicrobium catena</name>
    <dbReference type="NCBI Taxonomy" id="390640"/>
    <lineage>
        <taxon>Bacteria</taxon>
        <taxon>Pseudomonadati</taxon>
        <taxon>Bacteroidota</taxon>
        <taxon>Flavobacteriia</taxon>
        <taxon>Flavobacteriales</taxon>
        <taxon>Flavobacteriaceae</taxon>
        <taxon>Salinimicrobium</taxon>
    </lineage>
</organism>
<dbReference type="Pfam" id="PF00156">
    <property type="entry name" value="Pribosyltran"/>
    <property type="match status" value="1"/>
</dbReference>
<dbReference type="SUPFAM" id="SSF53271">
    <property type="entry name" value="PRTase-like"/>
    <property type="match status" value="1"/>
</dbReference>
<dbReference type="InterPro" id="IPR000836">
    <property type="entry name" value="PRTase_dom"/>
</dbReference>
<keyword evidence="2" id="KW-0808">Transferase</keyword>
<evidence type="ECO:0000313" key="3">
    <source>
        <dbReference type="Proteomes" id="UP000199448"/>
    </source>
</evidence>
<dbReference type="RefSeq" id="WP_093113168.1">
    <property type="nucleotide sequence ID" value="NZ_FNGG01000003.1"/>
</dbReference>
<feature type="domain" description="Phosphoribosyltransferase" evidence="1">
    <location>
        <begin position="13"/>
        <end position="155"/>
    </location>
</feature>
<sequence length="215" mass="23951">MYSDREDAGYRLARHLQTYKGREVVVLAIPRGGLPLGEIVAKELNAPLDVVIIKKIGHPYNPEFAAGALNEEGYVLNPDAHVPEEFLDREVKRLKIEIDKKHELYYSKTQPHELRGKWVIIVDDGVATGSTMLATVKLVAKKEPAGIVVAIPVAPSGTIRKLETSPQIDEVVCLEQPPYFGSVGQFYENFFSVTDEKAVAILERANRNFPNEKEA</sequence>
<dbReference type="CDD" id="cd06223">
    <property type="entry name" value="PRTases_typeI"/>
    <property type="match status" value="1"/>
</dbReference>
<keyword evidence="3" id="KW-1185">Reference proteome</keyword>
<dbReference type="EMBL" id="FNUG01000003">
    <property type="protein sequence ID" value="SEE94870.1"/>
    <property type="molecule type" value="Genomic_DNA"/>
</dbReference>
<protein>
    <submittedName>
        <fullName evidence="2">Predicted phosphoribosyltransferase</fullName>
    </submittedName>
</protein>
<name>A0A1H5N0A0_9FLAO</name>
<dbReference type="AlphaFoldDB" id="A0A1H5N0A0"/>
<evidence type="ECO:0000259" key="1">
    <source>
        <dbReference type="Pfam" id="PF00156"/>
    </source>
</evidence>
<dbReference type="GO" id="GO:0016757">
    <property type="term" value="F:glycosyltransferase activity"/>
    <property type="evidence" value="ECO:0007669"/>
    <property type="project" value="UniProtKB-KW"/>
</dbReference>